<evidence type="ECO:0000313" key="3">
    <source>
        <dbReference type="EMBL" id="CDQ08979.1"/>
    </source>
</evidence>
<dbReference type="InterPro" id="IPR053155">
    <property type="entry name" value="F-pilin_assembly_TraC"/>
</dbReference>
<feature type="compositionally biased region" description="Acidic residues" evidence="1">
    <location>
        <begin position="829"/>
        <end position="843"/>
    </location>
</feature>
<reference evidence="3" key="2">
    <citation type="submission" date="2014-07" db="EMBL/GenBank/DDBJ databases">
        <title>Initial genome analysis of the psychrotolerant acidophile Acidithiobacillus ferrivorans CF27: insights into iron and sulfur oxidation pathways and into biofilm formation.</title>
        <authorList>
            <person name="Talla E."/>
            <person name="Hedrich S."/>
            <person name="Mangenot S."/>
            <person name="Ji B."/>
            <person name="Johnson D.B."/>
            <person name="Barbe V."/>
            <person name="Bonnefoy V."/>
        </authorList>
    </citation>
    <scope>NUCLEOTIDE SEQUENCE [LARGE SCALE GENOMIC DNA]</scope>
    <source>
        <strain evidence="3">CF27</strain>
    </source>
</reference>
<dbReference type="EMBL" id="LT841305">
    <property type="protein sequence ID" value="SMH66670.1"/>
    <property type="molecule type" value="Genomic_DNA"/>
</dbReference>
<dbReference type="Gene3D" id="1.10.8.730">
    <property type="match status" value="1"/>
</dbReference>
<evidence type="ECO:0000313" key="4">
    <source>
        <dbReference type="EMBL" id="SMH66670.1"/>
    </source>
</evidence>
<sequence>MSTLNDQLYRIIERRRLDTLFPWYAWDPERKLIFMNRGYVGTTMACNLLSGADDSLMDELGAALSINLPAGTFIQIVNWNVPDVTNIIFDYKSARDGIFSDTGLTGAQKKLLDGFTDNIAGFMTGMEKNGKAFKDSGVPLTQSMVLISIKVPTAEIPSDEHIKLADEQISAFQSSLNTFNPQRLSRETTLSIWRRFFNIQGEWEYDADDTTLLRDQILGPGDAISDDGGMFTISHGNDKEDVISVLSIKGFSRPVNVFSTDFLMGDPLGKTTQLIRPAALVWTIHIPDQVKKRRQVTAKSLAINWQAFGRMVKWVPRIGLKKEGTDYLVHALNNGEHALEMAFTAILWGRNAKEATQAASNFTSHAGKAGFTMLPDKYLALPMFLNALPLFPDTESMGMTHRLKSVATSHATAAAPILVDWTGNAGQGRMTTKGAGTIFISRRGHVMLFDLYSSQSGQNFVLAGMTRSGKTVTGQQIIMDQLALGAQVWVIEIGRGFEKLCKSFGGDHIDVRPDMDIGLNPFSSVETLDDELEELVGIIGTMISPSGNLSDSDMSTIGIAIRAVYGANGTNATPTHVAQYLAAQDHKPRAIEMAEMMHEFTENGAYGHWFNKPMNVDLTGRFVNLELIELQRRRHLMMVVLMQMMFAIGRQMSAEEDEENVRRKILFVDEASVLLKIPTAAYFLEGLARRVAKHRGALGIGIQGLSDLYMNEQTRTIAAQTAHFIVMKQAGDTIKQLEKNEQFDIGSYGLSQMRTVRKTGEYAEAFIFSEGAMGIGRLKLDPYRRVLFSTEGPEKEEVLADMRAGMDPDSAIRKFMATHPGYIEAQEQAPEEEEEEDTDDTDPPDYLQSIADAEAAEAAALAAEEALGEKVKEVA</sequence>
<dbReference type="Pfam" id="PF11130">
    <property type="entry name" value="TraC_F_IV"/>
    <property type="match status" value="1"/>
</dbReference>
<dbReference type="AlphaFoldDB" id="A0A060UR35"/>
<dbReference type="Gene3D" id="3.40.50.300">
    <property type="entry name" value="P-loop containing nucleotide triphosphate hydrolases"/>
    <property type="match status" value="1"/>
</dbReference>
<evidence type="ECO:0000259" key="2">
    <source>
        <dbReference type="Pfam" id="PF19044"/>
    </source>
</evidence>
<evidence type="ECO:0000256" key="1">
    <source>
        <dbReference type="SAM" id="MobiDB-lite"/>
    </source>
</evidence>
<feature type="region of interest" description="Disordered" evidence="1">
    <location>
        <begin position="824"/>
        <end position="851"/>
    </location>
</feature>
<dbReference type="InterPro" id="IPR025955">
    <property type="entry name" value="TraC/Conjuga_ATPase"/>
</dbReference>
<dbReference type="PANTHER" id="PTHR38467">
    <property type="match status" value="1"/>
</dbReference>
<proteinExistence type="predicted"/>
<dbReference type="InterPro" id="IPR027417">
    <property type="entry name" value="P-loop_NTPase"/>
</dbReference>
<dbReference type="RefSeq" id="WP_035191325.1">
    <property type="nucleotide sequence ID" value="NZ_CCCS020000006.1"/>
</dbReference>
<dbReference type="EMBL" id="CCCS020000006">
    <property type="protein sequence ID" value="CDQ08979.1"/>
    <property type="molecule type" value="Genomic_DNA"/>
</dbReference>
<dbReference type="NCBIfam" id="TIGR02746">
    <property type="entry name" value="TraC-F-type"/>
    <property type="match status" value="1"/>
</dbReference>
<dbReference type="Proteomes" id="UP000193925">
    <property type="component" value="Chromosome AFERRI"/>
</dbReference>
<dbReference type="Pfam" id="PF19044">
    <property type="entry name" value="P-loop_TraG"/>
    <property type="match status" value="1"/>
</dbReference>
<keyword evidence="5" id="KW-1185">Reference proteome</keyword>
<reference evidence="4 5" key="3">
    <citation type="submission" date="2017-03" db="EMBL/GenBank/DDBJ databases">
        <authorList>
            <person name="Regsiter A."/>
            <person name="William W."/>
        </authorList>
    </citation>
    <scope>NUCLEOTIDE SEQUENCE [LARGE SCALE GENOMIC DNA]</scope>
    <source>
        <strain evidence="4">PRJEB5721</strain>
    </source>
</reference>
<organism evidence="3">
    <name type="scientific">Acidithiobacillus ferrivorans</name>
    <dbReference type="NCBI Taxonomy" id="160808"/>
    <lineage>
        <taxon>Bacteria</taxon>
        <taxon>Pseudomonadati</taxon>
        <taxon>Pseudomonadota</taxon>
        <taxon>Acidithiobacillia</taxon>
        <taxon>Acidithiobacillales</taxon>
        <taxon>Acidithiobacillaceae</taxon>
        <taxon>Acidithiobacillus</taxon>
    </lineage>
</organism>
<reference evidence="3" key="1">
    <citation type="submission" date="2014-03" db="EMBL/GenBank/DDBJ databases">
        <authorList>
            <person name="Genoscope - CEA"/>
        </authorList>
    </citation>
    <scope>NUCLEOTIDE SEQUENCE [LARGE SCALE GENOMIC DNA]</scope>
    <source>
        <strain evidence="3">CF27</strain>
    </source>
</reference>
<name>A0A060UR35_9PROT</name>
<feature type="domain" description="TraG P-loop" evidence="2">
    <location>
        <begin position="457"/>
        <end position="816"/>
    </location>
</feature>
<evidence type="ECO:0000313" key="5">
    <source>
        <dbReference type="Proteomes" id="UP000193925"/>
    </source>
</evidence>
<accession>A0A060UR35</accession>
<dbReference type="InterPro" id="IPR014117">
    <property type="entry name" value="TraC-F-type"/>
</dbReference>
<dbReference type="SUPFAM" id="SSF52540">
    <property type="entry name" value="P-loop containing nucleoside triphosphate hydrolases"/>
    <property type="match status" value="1"/>
</dbReference>
<dbReference type="InterPro" id="IPR043964">
    <property type="entry name" value="P-loop_TraG"/>
</dbReference>
<protein>
    <submittedName>
        <fullName evidence="3">Type-IV secretion system protein TraC</fullName>
    </submittedName>
</protein>
<dbReference type="PANTHER" id="PTHR38467:SF1">
    <property type="entry name" value="CONJUGATIVE TRANSFER: ASSEMBLY"/>
    <property type="match status" value="1"/>
</dbReference>
<gene>
    <name evidence="3" type="ORF">AFERRI_140044</name>
    <name evidence="4" type="ORF">AFERRI_40018</name>
</gene>